<dbReference type="PANTHER" id="PTHR10117">
    <property type="entry name" value="TRANSIENT RECEPTOR POTENTIAL CHANNEL"/>
    <property type="match status" value="1"/>
</dbReference>
<proteinExistence type="predicted"/>
<evidence type="ECO:0000256" key="1">
    <source>
        <dbReference type="ARBA" id="ARBA00004141"/>
    </source>
</evidence>
<keyword evidence="2" id="KW-0813">Transport</keyword>
<dbReference type="PRINTS" id="PR01097">
    <property type="entry name" value="TRNSRECEPTRP"/>
</dbReference>
<dbReference type="InterPro" id="IPR002153">
    <property type="entry name" value="TRPC_channel"/>
</dbReference>
<dbReference type="InterPro" id="IPR013320">
    <property type="entry name" value="ConA-like_dom_sf"/>
</dbReference>
<evidence type="ECO:0000259" key="9">
    <source>
        <dbReference type="Pfam" id="PF00520"/>
    </source>
</evidence>
<evidence type="ECO:0000256" key="4">
    <source>
        <dbReference type="ARBA" id="ARBA00022989"/>
    </source>
</evidence>
<evidence type="ECO:0000256" key="5">
    <source>
        <dbReference type="ARBA" id="ARBA00023065"/>
    </source>
</evidence>
<dbReference type="Gene3D" id="2.60.120.920">
    <property type="match status" value="1"/>
</dbReference>
<keyword evidence="11" id="KW-1185">Reference proteome</keyword>
<name>A0ABN8PMH3_9CNID</name>
<feature type="non-terminal residue" evidence="10">
    <location>
        <position position="742"/>
    </location>
</feature>
<feature type="transmembrane region" description="Helical" evidence="8">
    <location>
        <begin position="234"/>
        <end position="254"/>
    </location>
</feature>
<keyword evidence="7" id="KW-0407">Ion channel</keyword>
<feature type="transmembrane region" description="Helical" evidence="8">
    <location>
        <begin position="266"/>
        <end position="286"/>
    </location>
</feature>
<protein>
    <recommendedName>
        <fullName evidence="9">Ion transport domain-containing protein</fullName>
    </recommendedName>
</protein>
<evidence type="ECO:0000313" key="11">
    <source>
        <dbReference type="Proteomes" id="UP001159427"/>
    </source>
</evidence>
<evidence type="ECO:0000256" key="3">
    <source>
        <dbReference type="ARBA" id="ARBA00022692"/>
    </source>
</evidence>
<keyword evidence="5" id="KW-0406">Ion transport</keyword>
<gene>
    <name evidence="10" type="ORF">PEVE_00044073</name>
</gene>
<keyword evidence="4 8" id="KW-1133">Transmembrane helix</keyword>
<dbReference type="InterPro" id="IPR005821">
    <property type="entry name" value="Ion_trans_dom"/>
</dbReference>
<dbReference type="PANTHER" id="PTHR10117:SF54">
    <property type="entry name" value="TRANSIENT RECEPTOR POTENTIAL-GAMMA PROTEIN"/>
    <property type="match status" value="1"/>
</dbReference>
<feature type="transmembrane region" description="Helical" evidence="8">
    <location>
        <begin position="141"/>
        <end position="167"/>
    </location>
</feature>
<comment type="subcellular location">
    <subcellularLocation>
        <location evidence="1">Membrane</location>
        <topology evidence="1">Multi-pass membrane protein</topology>
    </subcellularLocation>
</comment>
<dbReference type="InterPro" id="IPR043136">
    <property type="entry name" value="B30.2/SPRY_sf"/>
</dbReference>
<dbReference type="Pfam" id="PF00520">
    <property type="entry name" value="Ion_trans"/>
    <property type="match status" value="1"/>
</dbReference>
<evidence type="ECO:0000256" key="6">
    <source>
        <dbReference type="ARBA" id="ARBA00023136"/>
    </source>
</evidence>
<comment type="caution">
    <text evidence="10">The sequence shown here is derived from an EMBL/GenBank/DDBJ whole genome shotgun (WGS) entry which is preliminary data.</text>
</comment>
<evidence type="ECO:0000256" key="2">
    <source>
        <dbReference type="ARBA" id="ARBA00022448"/>
    </source>
</evidence>
<feature type="non-terminal residue" evidence="10">
    <location>
        <position position="1"/>
    </location>
</feature>
<reference evidence="10 11" key="1">
    <citation type="submission" date="2022-05" db="EMBL/GenBank/DDBJ databases">
        <authorList>
            <consortium name="Genoscope - CEA"/>
            <person name="William W."/>
        </authorList>
    </citation>
    <scope>NUCLEOTIDE SEQUENCE [LARGE SCALE GENOMIC DNA]</scope>
</reference>
<dbReference type="SUPFAM" id="SSF49899">
    <property type="entry name" value="Concanavalin A-like lectins/glucanases"/>
    <property type="match status" value="1"/>
</dbReference>
<keyword evidence="6 8" id="KW-0472">Membrane</keyword>
<feature type="transmembrane region" description="Helical" evidence="8">
    <location>
        <begin position="413"/>
        <end position="432"/>
    </location>
</feature>
<evidence type="ECO:0000256" key="7">
    <source>
        <dbReference type="ARBA" id="ARBA00023303"/>
    </source>
</evidence>
<keyword evidence="3 8" id="KW-0812">Transmembrane</keyword>
<evidence type="ECO:0000313" key="10">
    <source>
        <dbReference type="EMBL" id="CAH3146857.1"/>
    </source>
</evidence>
<feature type="transmembrane region" description="Helical" evidence="8">
    <location>
        <begin position="306"/>
        <end position="333"/>
    </location>
</feature>
<feature type="domain" description="Ion transport" evidence="9">
    <location>
        <begin position="155"/>
        <end position="443"/>
    </location>
</feature>
<dbReference type="Proteomes" id="UP001159427">
    <property type="component" value="Unassembled WGS sequence"/>
</dbReference>
<organism evidence="10 11">
    <name type="scientific">Porites evermanni</name>
    <dbReference type="NCBI Taxonomy" id="104178"/>
    <lineage>
        <taxon>Eukaryota</taxon>
        <taxon>Metazoa</taxon>
        <taxon>Cnidaria</taxon>
        <taxon>Anthozoa</taxon>
        <taxon>Hexacorallia</taxon>
        <taxon>Scleractinia</taxon>
        <taxon>Fungiina</taxon>
        <taxon>Poritidae</taxon>
        <taxon>Porites</taxon>
    </lineage>
</organism>
<accession>A0ABN8PMH3</accession>
<evidence type="ECO:0000256" key="8">
    <source>
        <dbReference type="SAM" id="Phobius"/>
    </source>
</evidence>
<feature type="transmembrane region" description="Helical" evidence="8">
    <location>
        <begin position="102"/>
        <end position="129"/>
    </location>
</feature>
<feature type="transmembrane region" description="Helical" evidence="8">
    <location>
        <begin position="173"/>
        <end position="193"/>
    </location>
</feature>
<sequence>LVYIFQVAEKLHQRANKKEPDKDDFINLASRVEEFTLRLLDPLNYDKDERKVFFSNPETKVVVDTAIKFEQKKFFDHPVIIDFLKDRWYNGQNHENELPRRWWFFLSVCCLFDVFIFPLISLLTFVAVVNFSTGVHKTYRAYFKIPCFIFIRDIVSYLVLLALHLALSVEWSQLSFSTLEWAILVFFAGRFLIEMKQIIDFWRKPLKHKTNGLSLFKAKLKDFIFTYSRDRWNVFDFLIFAVYIFVILPLRIAIWMESESVNNNRILAVAGYLYGVNTMFLTLRAFGSNLETTKGVGTVQIAFFHIIGDAVVVVVHFLAITMAFASCITKIFVAEKTMVSQNTPEKQPLTIRDAAPEVSNKASIASDFSTLTHQASWWKIAKHLGWSLLDLSEGLSSLESTDSYSETLAKISFAVYLIFALILLINMLIALLSNTYQRVQDNSRNEWVFKRAIAIETYLDYDPTPVPWNVFYTPIEWICNLICKRNEEETSQSESQVESKFLLDKYRLKYGDSFPPGNKIDQILDDAENTESMVNQILYRTFTYDKAHLPTGAEAWDAHEDILVDGYLITCQPLVGNFSHGGGARYKTDFSRRFPHFEVMILESGETRWLGIGVVFGDYDKRLLPGISEGTVGFHTDDSNIFDTIGHGRKTIGSTAARRGDVIRCTVMFDDKQEIDGQIRIPVVFSVNGSKIIPEDKKPSYIENSMDRPLFPYLGFGYENSVLAKVIGNLSIDDERNDDDEP</sequence>
<dbReference type="EMBL" id="CALNXI010000919">
    <property type="protein sequence ID" value="CAH3146857.1"/>
    <property type="molecule type" value="Genomic_DNA"/>
</dbReference>